<organism evidence="1 2">
    <name type="scientific">Melastoma candidum</name>
    <dbReference type="NCBI Taxonomy" id="119954"/>
    <lineage>
        <taxon>Eukaryota</taxon>
        <taxon>Viridiplantae</taxon>
        <taxon>Streptophyta</taxon>
        <taxon>Embryophyta</taxon>
        <taxon>Tracheophyta</taxon>
        <taxon>Spermatophyta</taxon>
        <taxon>Magnoliopsida</taxon>
        <taxon>eudicotyledons</taxon>
        <taxon>Gunneridae</taxon>
        <taxon>Pentapetalae</taxon>
        <taxon>rosids</taxon>
        <taxon>malvids</taxon>
        <taxon>Myrtales</taxon>
        <taxon>Melastomataceae</taxon>
        <taxon>Melastomatoideae</taxon>
        <taxon>Melastomateae</taxon>
        <taxon>Melastoma</taxon>
    </lineage>
</organism>
<dbReference type="EMBL" id="CM042885">
    <property type="protein sequence ID" value="KAI4363738.1"/>
    <property type="molecule type" value="Genomic_DNA"/>
</dbReference>
<sequence>MRHFNRGALAGFGNGLFTSRVLLKKESLSSLQSRNLYICLSSGMRSLSVICSHIIAVRIVLILAYCSYLTVQNLTIQPPSNSPNTDEVDPDSSNHVCIEDCFISSGDVVIAIKNGWDEHSISFAPSAGSTEKLSLPE</sequence>
<name>A0ACB9QCA0_9MYRT</name>
<evidence type="ECO:0000313" key="1">
    <source>
        <dbReference type="EMBL" id="KAI4363738.1"/>
    </source>
</evidence>
<keyword evidence="2" id="KW-1185">Reference proteome</keyword>
<dbReference type="Proteomes" id="UP001057402">
    <property type="component" value="Chromosome 6"/>
</dbReference>
<evidence type="ECO:0000313" key="2">
    <source>
        <dbReference type="Proteomes" id="UP001057402"/>
    </source>
</evidence>
<gene>
    <name evidence="1" type="ORF">MLD38_019916</name>
</gene>
<comment type="caution">
    <text evidence="1">The sequence shown here is derived from an EMBL/GenBank/DDBJ whole genome shotgun (WGS) entry which is preliminary data.</text>
</comment>
<reference evidence="2" key="1">
    <citation type="journal article" date="2023" name="Front. Plant Sci.">
        <title>Chromosomal-level genome assembly of Melastoma candidum provides insights into trichome evolution.</title>
        <authorList>
            <person name="Zhong Y."/>
            <person name="Wu W."/>
            <person name="Sun C."/>
            <person name="Zou P."/>
            <person name="Liu Y."/>
            <person name="Dai S."/>
            <person name="Zhou R."/>
        </authorList>
    </citation>
    <scope>NUCLEOTIDE SEQUENCE [LARGE SCALE GENOMIC DNA]</scope>
</reference>
<accession>A0ACB9QCA0</accession>
<proteinExistence type="predicted"/>
<protein>
    <submittedName>
        <fullName evidence="1">Uncharacterized protein</fullName>
    </submittedName>
</protein>